<evidence type="ECO:0000313" key="2">
    <source>
        <dbReference type="Proteomes" id="UP000289856"/>
    </source>
</evidence>
<dbReference type="EMBL" id="AP019400">
    <property type="protein sequence ID" value="BBI34142.1"/>
    <property type="molecule type" value="Genomic_DNA"/>
</dbReference>
<dbReference type="AlphaFoldDB" id="A0A3T1D7T2"/>
<dbReference type="KEGG" id="cohn:KCTCHS21_35410"/>
<reference evidence="1 2" key="1">
    <citation type="submission" date="2019-01" db="EMBL/GenBank/DDBJ databases">
        <title>Complete genome sequence of Cohnella hallensis HS21 isolated from Korean fir (Abies koreana) rhizospheric soil.</title>
        <authorList>
            <person name="Jiang L."/>
            <person name="Kang S.W."/>
            <person name="Kim S."/>
            <person name="Jung J."/>
            <person name="Kim C.Y."/>
            <person name="Kim D.H."/>
            <person name="Kim S.W."/>
            <person name="Lee J."/>
        </authorList>
    </citation>
    <scope>NUCLEOTIDE SEQUENCE [LARGE SCALE GENOMIC DNA]</scope>
    <source>
        <strain evidence="1 2">HS21</strain>
    </source>
</reference>
<name>A0A3T1D7T2_9BACL</name>
<accession>A0A3T1D7T2</accession>
<organism evidence="1 2">
    <name type="scientific">Cohnella abietis</name>
    <dbReference type="NCBI Taxonomy" id="2507935"/>
    <lineage>
        <taxon>Bacteria</taxon>
        <taxon>Bacillati</taxon>
        <taxon>Bacillota</taxon>
        <taxon>Bacilli</taxon>
        <taxon>Bacillales</taxon>
        <taxon>Paenibacillaceae</taxon>
        <taxon>Cohnella</taxon>
    </lineage>
</organism>
<protein>
    <submittedName>
        <fullName evidence="1">Uncharacterized protein</fullName>
    </submittedName>
</protein>
<evidence type="ECO:0000313" key="1">
    <source>
        <dbReference type="EMBL" id="BBI34142.1"/>
    </source>
</evidence>
<dbReference type="RefSeq" id="WP_130611000.1">
    <property type="nucleotide sequence ID" value="NZ_AP019400.1"/>
</dbReference>
<gene>
    <name evidence="1" type="ORF">KCTCHS21_35410</name>
</gene>
<sequence length="109" mass="12754">MTINKKSTRRISVRNDNYIWTVSPGSGYIVMIAEHEIIRGMHLEVYVISDIDSAWVNFPNTEHLNMKIIRPRDVEYFICQALDQGWTPQVKGTPVVFDFDGMILKRRLR</sequence>
<dbReference type="Proteomes" id="UP000289856">
    <property type="component" value="Chromosome"/>
</dbReference>
<keyword evidence="2" id="KW-1185">Reference proteome</keyword>
<dbReference type="OrthoDB" id="196248at2"/>
<proteinExistence type="predicted"/>